<name>A0A0R1PXE9_9LACO</name>
<protein>
    <recommendedName>
        <fullName evidence="4">HTH hxlR-type domain-containing protein</fullName>
    </recommendedName>
</protein>
<evidence type="ECO:0000313" key="5">
    <source>
        <dbReference type="EMBL" id="KRL37167.1"/>
    </source>
</evidence>
<evidence type="ECO:0000256" key="3">
    <source>
        <dbReference type="ARBA" id="ARBA00023163"/>
    </source>
</evidence>
<keyword evidence="3" id="KW-0804">Transcription</keyword>
<dbReference type="Gene3D" id="1.10.10.10">
    <property type="entry name" value="Winged helix-like DNA-binding domain superfamily/Winged helix DNA-binding domain"/>
    <property type="match status" value="1"/>
</dbReference>
<dbReference type="InterPro" id="IPR002577">
    <property type="entry name" value="HTH_HxlR"/>
</dbReference>
<dbReference type="AlphaFoldDB" id="A0A0R1PXE9"/>
<organism evidence="5 6">
    <name type="scientific">Liquorilactobacillus uvarum DSM 19971</name>
    <dbReference type="NCBI Taxonomy" id="1423812"/>
    <lineage>
        <taxon>Bacteria</taxon>
        <taxon>Bacillati</taxon>
        <taxon>Bacillota</taxon>
        <taxon>Bacilli</taxon>
        <taxon>Lactobacillales</taxon>
        <taxon>Lactobacillaceae</taxon>
        <taxon>Liquorilactobacillus</taxon>
    </lineage>
</organism>
<sequence length="178" mass="20691">MDGAFAAWLNISNIFWSLISTLGTKWRIDFRSSKLFKKSISNTPLLRYKVIVLTKWNNKKYAHFCNLKRQVNNMQTTDEWSCGVSKVMDVFAGKWKLNILWIIYNEEGIRFNQLKNRTVGITNIMLTRSLETLTSEKIISNNLIGNKPPFKSEYYLTTKGKSLVPLMQSLNDWGKNNL</sequence>
<proteinExistence type="predicted"/>
<feature type="domain" description="HTH hxlR-type" evidence="4">
    <location>
        <begin position="82"/>
        <end position="178"/>
    </location>
</feature>
<dbReference type="PROSITE" id="PS51118">
    <property type="entry name" value="HTH_HXLR"/>
    <property type="match status" value="1"/>
</dbReference>
<dbReference type="GO" id="GO:0003677">
    <property type="term" value="F:DNA binding"/>
    <property type="evidence" value="ECO:0007669"/>
    <property type="project" value="UniProtKB-KW"/>
</dbReference>
<evidence type="ECO:0000256" key="2">
    <source>
        <dbReference type="ARBA" id="ARBA00023125"/>
    </source>
</evidence>
<dbReference type="InterPro" id="IPR036390">
    <property type="entry name" value="WH_DNA-bd_sf"/>
</dbReference>
<evidence type="ECO:0000313" key="6">
    <source>
        <dbReference type="Proteomes" id="UP000051155"/>
    </source>
</evidence>
<dbReference type="EMBL" id="AZEG01000015">
    <property type="protein sequence ID" value="KRL37167.1"/>
    <property type="molecule type" value="Genomic_DNA"/>
</dbReference>
<comment type="caution">
    <text evidence="5">The sequence shown here is derived from an EMBL/GenBank/DDBJ whole genome shotgun (WGS) entry which is preliminary data.</text>
</comment>
<evidence type="ECO:0000259" key="4">
    <source>
        <dbReference type="PROSITE" id="PS51118"/>
    </source>
</evidence>
<gene>
    <name evidence="5" type="ORF">FD20_GL000637</name>
</gene>
<dbReference type="STRING" id="1423812.FD20_GL000637"/>
<dbReference type="InterPro" id="IPR036388">
    <property type="entry name" value="WH-like_DNA-bd_sf"/>
</dbReference>
<dbReference type="PANTHER" id="PTHR33204:SF29">
    <property type="entry name" value="TRANSCRIPTIONAL REGULATOR"/>
    <property type="match status" value="1"/>
</dbReference>
<dbReference type="Pfam" id="PF01638">
    <property type="entry name" value="HxlR"/>
    <property type="match status" value="1"/>
</dbReference>
<accession>A0A0R1PXE9</accession>
<keyword evidence="6" id="KW-1185">Reference proteome</keyword>
<dbReference type="SUPFAM" id="SSF46785">
    <property type="entry name" value="Winged helix' DNA-binding domain"/>
    <property type="match status" value="1"/>
</dbReference>
<evidence type="ECO:0000256" key="1">
    <source>
        <dbReference type="ARBA" id="ARBA00023015"/>
    </source>
</evidence>
<dbReference type="Proteomes" id="UP000051155">
    <property type="component" value="Unassembled WGS sequence"/>
</dbReference>
<keyword evidence="1" id="KW-0805">Transcription regulation</keyword>
<dbReference type="PATRIC" id="fig|1423812.3.peg.689"/>
<keyword evidence="2" id="KW-0238">DNA-binding</keyword>
<dbReference type="PANTHER" id="PTHR33204">
    <property type="entry name" value="TRANSCRIPTIONAL REGULATOR, MARR FAMILY"/>
    <property type="match status" value="1"/>
</dbReference>
<reference evidence="5 6" key="1">
    <citation type="journal article" date="2015" name="Genome Announc.">
        <title>Expanding the biotechnology potential of lactobacilli through comparative genomics of 213 strains and associated genera.</title>
        <authorList>
            <person name="Sun Z."/>
            <person name="Harris H.M."/>
            <person name="McCann A."/>
            <person name="Guo C."/>
            <person name="Argimon S."/>
            <person name="Zhang W."/>
            <person name="Yang X."/>
            <person name="Jeffery I.B."/>
            <person name="Cooney J.C."/>
            <person name="Kagawa T.F."/>
            <person name="Liu W."/>
            <person name="Song Y."/>
            <person name="Salvetti E."/>
            <person name="Wrobel A."/>
            <person name="Rasinkangas P."/>
            <person name="Parkhill J."/>
            <person name="Rea M.C."/>
            <person name="O'Sullivan O."/>
            <person name="Ritari J."/>
            <person name="Douillard F.P."/>
            <person name="Paul Ross R."/>
            <person name="Yang R."/>
            <person name="Briner A.E."/>
            <person name="Felis G.E."/>
            <person name="de Vos W.M."/>
            <person name="Barrangou R."/>
            <person name="Klaenhammer T.R."/>
            <person name="Caufield P.W."/>
            <person name="Cui Y."/>
            <person name="Zhang H."/>
            <person name="O'Toole P.W."/>
        </authorList>
    </citation>
    <scope>NUCLEOTIDE SEQUENCE [LARGE SCALE GENOMIC DNA]</scope>
    <source>
        <strain evidence="5 6">DSM 19971</strain>
    </source>
</reference>